<dbReference type="InterPro" id="IPR051269">
    <property type="entry name" value="Fe-S_cluster_ET"/>
</dbReference>
<keyword evidence="3" id="KW-0479">Metal-binding</keyword>
<dbReference type="PANTHER" id="PTHR36923:SF3">
    <property type="entry name" value="FERREDOXIN"/>
    <property type="match status" value="1"/>
</dbReference>
<protein>
    <submittedName>
        <fullName evidence="8">Ferredoxin</fullName>
    </submittedName>
</protein>
<evidence type="ECO:0000256" key="3">
    <source>
        <dbReference type="ARBA" id="ARBA00022723"/>
    </source>
</evidence>
<dbReference type="Proteomes" id="UP000215005">
    <property type="component" value="Chromosome"/>
</dbReference>
<name>A0A223SDG2_9ACTN</name>
<dbReference type="OrthoDB" id="9803319at2"/>
<evidence type="ECO:0000256" key="7">
    <source>
        <dbReference type="ARBA" id="ARBA00023291"/>
    </source>
</evidence>
<keyword evidence="6" id="KW-0411">Iron-sulfur</keyword>
<organism evidence="8 9">
    <name type="scientific">Nocardiopsis gilva YIM 90087</name>
    <dbReference type="NCBI Taxonomy" id="1235441"/>
    <lineage>
        <taxon>Bacteria</taxon>
        <taxon>Bacillati</taxon>
        <taxon>Actinomycetota</taxon>
        <taxon>Actinomycetes</taxon>
        <taxon>Streptosporangiales</taxon>
        <taxon>Nocardiopsidaceae</taxon>
        <taxon>Nocardiopsis</taxon>
    </lineage>
</organism>
<evidence type="ECO:0000256" key="6">
    <source>
        <dbReference type="ARBA" id="ARBA00023014"/>
    </source>
</evidence>
<keyword evidence="4" id="KW-0249">Electron transport</keyword>
<comment type="cofactor">
    <cofactor evidence="1">
        <name>[3Fe-4S] cluster</name>
        <dbReference type="ChEBI" id="CHEBI:21137"/>
    </cofactor>
</comment>
<proteinExistence type="predicted"/>
<dbReference type="Pfam" id="PF13459">
    <property type="entry name" value="Fer4_15"/>
    <property type="match status" value="1"/>
</dbReference>
<evidence type="ECO:0000256" key="4">
    <source>
        <dbReference type="ARBA" id="ARBA00022982"/>
    </source>
</evidence>
<dbReference type="PANTHER" id="PTHR36923">
    <property type="entry name" value="FERREDOXIN"/>
    <property type="match status" value="1"/>
</dbReference>
<sequence>MRVKVDFDRCESNAVCMGILPEVFEVRDDDFLYILQEEPPEELRDKVEECVRMCPKQAISVED</sequence>
<keyword evidence="9" id="KW-1185">Reference proteome</keyword>
<dbReference type="GO" id="GO:0046872">
    <property type="term" value="F:metal ion binding"/>
    <property type="evidence" value="ECO:0007669"/>
    <property type="project" value="UniProtKB-KW"/>
</dbReference>
<dbReference type="KEGG" id="ngv:CDO52_08395"/>
<evidence type="ECO:0000256" key="2">
    <source>
        <dbReference type="ARBA" id="ARBA00022448"/>
    </source>
</evidence>
<dbReference type="RefSeq" id="WP_026125531.1">
    <property type="nucleotide sequence ID" value="NZ_ANBG01000068.1"/>
</dbReference>
<keyword evidence="2" id="KW-0813">Transport</keyword>
<reference evidence="8 9" key="1">
    <citation type="submission" date="2017-08" db="EMBL/GenBank/DDBJ databases">
        <title>The complete genome sequence of Nocardiopsis gilva YIM 90087.</title>
        <authorList>
            <person name="Yin M."/>
            <person name="Tang S."/>
        </authorList>
    </citation>
    <scope>NUCLEOTIDE SEQUENCE [LARGE SCALE GENOMIC DNA]</scope>
    <source>
        <strain evidence="8 9">YIM 90087</strain>
    </source>
</reference>
<dbReference type="SUPFAM" id="SSF54862">
    <property type="entry name" value="4Fe-4S ferredoxins"/>
    <property type="match status" value="1"/>
</dbReference>
<evidence type="ECO:0000313" key="9">
    <source>
        <dbReference type="Proteomes" id="UP000215005"/>
    </source>
</evidence>
<evidence type="ECO:0000256" key="1">
    <source>
        <dbReference type="ARBA" id="ARBA00001927"/>
    </source>
</evidence>
<keyword evidence="5" id="KW-0408">Iron</keyword>
<evidence type="ECO:0000313" key="8">
    <source>
        <dbReference type="EMBL" id="ASU86113.1"/>
    </source>
</evidence>
<dbReference type="AlphaFoldDB" id="A0A223SDG2"/>
<dbReference type="GO" id="GO:0051538">
    <property type="term" value="F:3 iron, 4 sulfur cluster binding"/>
    <property type="evidence" value="ECO:0007669"/>
    <property type="project" value="UniProtKB-KW"/>
</dbReference>
<dbReference type="Gene3D" id="3.30.70.20">
    <property type="match status" value="1"/>
</dbReference>
<dbReference type="EMBL" id="CP022753">
    <property type="protein sequence ID" value="ASU86113.1"/>
    <property type="molecule type" value="Genomic_DNA"/>
</dbReference>
<evidence type="ECO:0000256" key="5">
    <source>
        <dbReference type="ARBA" id="ARBA00023004"/>
    </source>
</evidence>
<gene>
    <name evidence="8" type="ORF">CDO52_08395</name>
</gene>
<keyword evidence="7" id="KW-0003">3Fe-4S</keyword>
<accession>A0A223SDG2</accession>